<dbReference type="AlphaFoldDB" id="A0A951PW48"/>
<reference evidence="2" key="2">
    <citation type="journal article" date="2022" name="Microbiol. Resour. Announc.">
        <title>Metagenome Sequencing to Explore Phylogenomics of Terrestrial Cyanobacteria.</title>
        <authorList>
            <person name="Ward R.D."/>
            <person name="Stajich J.E."/>
            <person name="Johansen J.R."/>
            <person name="Huntemann M."/>
            <person name="Clum A."/>
            <person name="Foster B."/>
            <person name="Foster B."/>
            <person name="Roux S."/>
            <person name="Palaniappan K."/>
            <person name="Varghese N."/>
            <person name="Mukherjee S."/>
            <person name="Reddy T.B.K."/>
            <person name="Daum C."/>
            <person name="Copeland A."/>
            <person name="Chen I.A."/>
            <person name="Ivanova N.N."/>
            <person name="Kyrpides N.C."/>
            <person name="Shapiro N."/>
            <person name="Eloe-Fadrosh E.A."/>
            <person name="Pietrasiak N."/>
        </authorList>
    </citation>
    <scope>NUCLEOTIDE SEQUENCE</scope>
    <source>
        <strain evidence="2">JT2-VF2</strain>
    </source>
</reference>
<accession>A0A951PW48</accession>
<protein>
    <submittedName>
        <fullName evidence="2">Type V CRISPR-associated protein Cas12k</fullName>
    </submittedName>
</protein>
<name>A0A951PW48_9NOST</name>
<reference evidence="2" key="1">
    <citation type="submission" date="2021-05" db="EMBL/GenBank/DDBJ databases">
        <authorList>
            <person name="Pietrasiak N."/>
            <person name="Ward R."/>
            <person name="Stajich J.E."/>
            <person name="Kurbessoian T."/>
        </authorList>
    </citation>
    <scope>NUCLEOTIDE SEQUENCE</scope>
    <source>
        <strain evidence="2">JT2-VF2</strain>
    </source>
</reference>
<sequence>MSVITIQCRLVAEEETLRHLWELMAEKNTPLANEILERLAKHDDFKTWVEDAIVPKTVIKELCDFLKNQEPFAGQPGRFYTSATTLVKYIYKSWLKLNRQLQRKIQGKERWLNMLKSDAELEKESNSTIETIRQKASEILISLNAQRTKNIELKSIKPKNQKQVQTVQSPKITSSVLFESYLQAEDTLTQCAIVYLLKNNFKINSNEEDIDKYLKQRRKKEIEIERLKDQLKSRVPKGRDLTGERWLSTLEQAVSTTFKDENEAKSWQAGLLRKSSNLPFPVLYETNEDMKWEMNDKGRLFVSFNGLSKLKFEVFCDKRHLYLFHRFLEDQETKRQGKNQHSSALFTLRSGRIAWSEQAGKGQPWNLSRLHLFCSLDTLMLTSQGTQQVIEKKITGVQDKLAKAQEKEKEEGGLNSQQQADVIRKKSTLAKIKTPFSRPSKPLYQGKSHIIVGVSLGLEKLATIAVFDAVSNKVLAYRSTKQLLGSKYNLLNRQRQQKKRLSQERHKSQKQFAPNNFGESALGQYVDRLLAKEIVAVAKTYGAGTIVVPKLSDMREIIQSEVQAKAENKIPGFVEGQKNYAKSYRISVHNWSYGRLIESINTQSAKVGIVIETGQQPTKGSPQEQARDLALFAYQYRIA</sequence>
<gene>
    <name evidence="2" type="primary">cas12k</name>
    <name evidence="2" type="ORF">KME32_05185</name>
</gene>
<evidence type="ECO:0000256" key="1">
    <source>
        <dbReference type="SAM" id="Coils"/>
    </source>
</evidence>
<proteinExistence type="predicted"/>
<dbReference type="InterPro" id="IPR049868">
    <property type="entry name" value="V_Cas12k"/>
</dbReference>
<evidence type="ECO:0000313" key="2">
    <source>
        <dbReference type="EMBL" id="MBW4560543.1"/>
    </source>
</evidence>
<organism evidence="2 3">
    <name type="scientific">Mojavia pulchra JT2-VF2</name>
    <dbReference type="NCBI Taxonomy" id="287848"/>
    <lineage>
        <taxon>Bacteria</taxon>
        <taxon>Bacillati</taxon>
        <taxon>Cyanobacteriota</taxon>
        <taxon>Cyanophyceae</taxon>
        <taxon>Nostocales</taxon>
        <taxon>Nostocaceae</taxon>
    </lineage>
</organism>
<feature type="coiled-coil region" evidence="1">
    <location>
        <begin position="203"/>
        <end position="230"/>
    </location>
</feature>
<evidence type="ECO:0000313" key="3">
    <source>
        <dbReference type="Proteomes" id="UP000715781"/>
    </source>
</evidence>
<dbReference type="NCBIfam" id="NF038191">
    <property type="entry name" value="V_Cas12k"/>
    <property type="match status" value="1"/>
</dbReference>
<keyword evidence="1" id="KW-0175">Coiled coil</keyword>
<dbReference type="Proteomes" id="UP000715781">
    <property type="component" value="Unassembled WGS sequence"/>
</dbReference>
<comment type="caution">
    <text evidence="2">The sequence shown here is derived from an EMBL/GenBank/DDBJ whole genome shotgun (WGS) entry which is preliminary data.</text>
</comment>
<dbReference type="EMBL" id="JAHHHN010000002">
    <property type="protein sequence ID" value="MBW4560543.1"/>
    <property type="molecule type" value="Genomic_DNA"/>
</dbReference>